<feature type="region of interest" description="Disordered" evidence="1">
    <location>
        <begin position="1"/>
        <end position="45"/>
    </location>
</feature>
<feature type="compositionally biased region" description="Basic and acidic residues" evidence="1">
    <location>
        <begin position="26"/>
        <end position="35"/>
    </location>
</feature>
<feature type="compositionally biased region" description="Basic residues" evidence="1">
    <location>
        <begin position="74"/>
        <end position="92"/>
    </location>
</feature>
<proteinExistence type="predicted"/>
<comment type="caution">
    <text evidence="2">The sequence shown here is derived from an EMBL/GenBank/DDBJ whole genome shotgun (WGS) entry which is preliminary data.</text>
</comment>
<organism evidence="2 3">
    <name type="scientific">Prorocentrum cordatum</name>
    <dbReference type="NCBI Taxonomy" id="2364126"/>
    <lineage>
        <taxon>Eukaryota</taxon>
        <taxon>Sar</taxon>
        <taxon>Alveolata</taxon>
        <taxon>Dinophyceae</taxon>
        <taxon>Prorocentrales</taxon>
        <taxon>Prorocentraceae</taxon>
        <taxon>Prorocentrum</taxon>
    </lineage>
</organism>
<dbReference type="EMBL" id="CAUYUJ010016153">
    <property type="protein sequence ID" value="CAK0862361.1"/>
    <property type="molecule type" value="Genomic_DNA"/>
</dbReference>
<evidence type="ECO:0000256" key="1">
    <source>
        <dbReference type="SAM" id="MobiDB-lite"/>
    </source>
</evidence>
<accession>A0ABN9UQT5</accession>
<evidence type="ECO:0000313" key="2">
    <source>
        <dbReference type="EMBL" id="CAK0862361.1"/>
    </source>
</evidence>
<feature type="region of interest" description="Disordered" evidence="1">
    <location>
        <begin position="66"/>
        <end position="100"/>
    </location>
</feature>
<gene>
    <name evidence="2" type="ORF">PCOR1329_LOCUS50798</name>
</gene>
<protein>
    <submittedName>
        <fullName evidence="2">Uncharacterized protein</fullName>
    </submittedName>
</protein>
<reference evidence="2" key="1">
    <citation type="submission" date="2023-10" db="EMBL/GenBank/DDBJ databases">
        <authorList>
            <person name="Chen Y."/>
            <person name="Shah S."/>
            <person name="Dougan E. K."/>
            <person name="Thang M."/>
            <person name="Chan C."/>
        </authorList>
    </citation>
    <scope>NUCLEOTIDE SEQUENCE [LARGE SCALE GENOMIC DNA]</scope>
</reference>
<dbReference type="Proteomes" id="UP001189429">
    <property type="component" value="Unassembled WGS sequence"/>
</dbReference>
<keyword evidence="3" id="KW-1185">Reference proteome</keyword>
<name>A0ABN9UQT5_9DINO</name>
<sequence length="100" mass="11739">MRGADWPRSHKHTPHSGQQTGLHSFDSGKAEEMQRTRTNSCAIEGHRGQRLCMPLVFGRFWDSSPLELNEANHAPRRRKRRRRRKGRRKKTHKANDTFPL</sequence>
<evidence type="ECO:0000313" key="3">
    <source>
        <dbReference type="Proteomes" id="UP001189429"/>
    </source>
</evidence>